<keyword evidence="1" id="KW-0175">Coiled coil</keyword>
<dbReference type="EMBL" id="PDUG01000002">
    <property type="protein sequence ID" value="PIC46817.1"/>
    <property type="molecule type" value="Genomic_DNA"/>
</dbReference>
<name>A0A2G5V500_9PELO</name>
<feature type="coiled-coil region" evidence="1">
    <location>
        <begin position="38"/>
        <end position="65"/>
    </location>
</feature>
<comment type="caution">
    <text evidence="2">The sequence shown here is derived from an EMBL/GenBank/DDBJ whole genome shotgun (WGS) entry which is preliminary data.</text>
</comment>
<evidence type="ECO:0000256" key="1">
    <source>
        <dbReference type="SAM" id="Coils"/>
    </source>
</evidence>
<keyword evidence="3" id="KW-1185">Reference proteome</keyword>
<protein>
    <submittedName>
        <fullName evidence="2">Uncharacterized protein</fullName>
    </submittedName>
</protein>
<accession>A0A2G5V500</accession>
<reference evidence="3" key="1">
    <citation type="submission" date="2017-10" db="EMBL/GenBank/DDBJ databases">
        <title>Rapid genome shrinkage in a self-fertile nematode reveals novel sperm competition proteins.</title>
        <authorList>
            <person name="Yin D."/>
            <person name="Schwarz E.M."/>
            <person name="Thomas C.G."/>
            <person name="Felde R.L."/>
            <person name="Korf I.F."/>
            <person name="Cutter A.D."/>
            <person name="Schartner C.M."/>
            <person name="Ralston E.J."/>
            <person name="Meyer B.J."/>
            <person name="Haag E.S."/>
        </authorList>
    </citation>
    <scope>NUCLEOTIDE SEQUENCE [LARGE SCALE GENOMIC DNA]</scope>
    <source>
        <strain evidence="3">JU1422</strain>
    </source>
</reference>
<dbReference type="Proteomes" id="UP000230233">
    <property type="component" value="Chromosome II"/>
</dbReference>
<dbReference type="OrthoDB" id="10449218at2759"/>
<proteinExistence type="predicted"/>
<organism evidence="2 3">
    <name type="scientific">Caenorhabditis nigoni</name>
    <dbReference type="NCBI Taxonomy" id="1611254"/>
    <lineage>
        <taxon>Eukaryota</taxon>
        <taxon>Metazoa</taxon>
        <taxon>Ecdysozoa</taxon>
        <taxon>Nematoda</taxon>
        <taxon>Chromadorea</taxon>
        <taxon>Rhabditida</taxon>
        <taxon>Rhabditina</taxon>
        <taxon>Rhabditomorpha</taxon>
        <taxon>Rhabditoidea</taxon>
        <taxon>Rhabditidae</taxon>
        <taxon>Peloderinae</taxon>
        <taxon>Caenorhabditis</taxon>
    </lineage>
</organism>
<sequence length="232" mass="27200">MTEQNYNQITEIQALRNENALLRSLLATKFRCAECSTNNNLQEQLNQLREDHENLKAKQQKEHDENKKMIGKIRSVLLKKSETKSLNRKPNLEEIIEKHRNEPEPISGERIFAGTWKLISAEDTMRYMKLRRLPQNEFMANLEFTWNGTNLILPLEPEIIADPELTAFTSFKDGVLKTVLLFGDDDQEKVTIERSIQEEDQYMRVLSSFTQMYNLTKTSQEISCIRIYERIA</sequence>
<gene>
    <name evidence="2" type="primary">Cni-EEED8.18</name>
    <name evidence="2" type="synonym">Cnig_chr_II.g6387</name>
    <name evidence="2" type="ORF">B9Z55_006387</name>
</gene>
<evidence type="ECO:0000313" key="2">
    <source>
        <dbReference type="EMBL" id="PIC46817.1"/>
    </source>
</evidence>
<evidence type="ECO:0000313" key="3">
    <source>
        <dbReference type="Proteomes" id="UP000230233"/>
    </source>
</evidence>
<dbReference type="AlphaFoldDB" id="A0A2G5V500"/>